<dbReference type="PANTHER" id="PTHR43701:SF2">
    <property type="entry name" value="MEMBRANE TRANSPORTER PROTEIN YJNA-RELATED"/>
    <property type="match status" value="1"/>
</dbReference>
<protein>
    <recommendedName>
        <fullName evidence="7">Membrane transporter protein</fullName>
    </recommendedName>
</protein>
<name>A0AA48RF17_9ZZZZ</name>
<keyword evidence="4 5" id="KW-0472">Membrane</keyword>
<feature type="transmembrane region" description="Helical" evidence="5">
    <location>
        <begin position="143"/>
        <end position="166"/>
    </location>
</feature>
<evidence type="ECO:0000256" key="4">
    <source>
        <dbReference type="ARBA" id="ARBA00023136"/>
    </source>
</evidence>
<dbReference type="InterPro" id="IPR051598">
    <property type="entry name" value="TSUP/Inactive_protease-like"/>
</dbReference>
<organism evidence="6">
    <name type="scientific">freshwater sediment metagenome</name>
    <dbReference type="NCBI Taxonomy" id="556182"/>
    <lineage>
        <taxon>unclassified sequences</taxon>
        <taxon>metagenomes</taxon>
        <taxon>ecological metagenomes</taxon>
    </lineage>
</organism>
<keyword evidence="2 5" id="KW-0812">Transmembrane</keyword>
<dbReference type="Pfam" id="PF01925">
    <property type="entry name" value="TauE"/>
    <property type="match status" value="1"/>
</dbReference>
<dbReference type="AlphaFoldDB" id="A0AA48RF17"/>
<evidence type="ECO:0000256" key="1">
    <source>
        <dbReference type="ARBA" id="ARBA00004141"/>
    </source>
</evidence>
<reference evidence="6" key="1">
    <citation type="submission" date="2023-07" db="EMBL/GenBank/DDBJ databases">
        <authorList>
            <person name="Pelsma A.J. K."/>
        </authorList>
    </citation>
    <scope>NUCLEOTIDE SEQUENCE</scope>
</reference>
<evidence type="ECO:0000256" key="2">
    <source>
        <dbReference type="ARBA" id="ARBA00022692"/>
    </source>
</evidence>
<evidence type="ECO:0008006" key="7">
    <source>
        <dbReference type="Google" id="ProtNLM"/>
    </source>
</evidence>
<dbReference type="PANTHER" id="PTHR43701">
    <property type="entry name" value="MEMBRANE TRANSPORTER PROTEIN MJ0441-RELATED"/>
    <property type="match status" value="1"/>
</dbReference>
<evidence type="ECO:0000256" key="5">
    <source>
        <dbReference type="SAM" id="Phobius"/>
    </source>
</evidence>
<dbReference type="EMBL" id="OY288114">
    <property type="protein sequence ID" value="CAJ0889170.1"/>
    <property type="molecule type" value="Genomic_DNA"/>
</dbReference>
<feature type="transmembrane region" description="Helical" evidence="5">
    <location>
        <begin position="237"/>
        <end position="255"/>
    </location>
</feature>
<evidence type="ECO:0000256" key="3">
    <source>
        <dbReference type="ARBA" id="ARBA00022989"/>
    </source>
</evidence>
<feature type="transmembrane region" description="Helical" evidence="5">
    <location>
        <begin position="38"/>
        <end position="63"/>
    </location>
</feature>
<keyword evidence="3 5" id="KW-1133">Transmembrane helix</keyword>
<dbReference type="GO" id="GO:0016020">
    <property type="term" value="C:membrane"/>
    <property type="evidence" value="ECO:0007669"/>
    <property type="project" value="UniProtKB-SubCell"/>
</dbReference>
<feature type="transmembrane region" description="Helical" evidence="5">
    <location>
        <begin position="178"/>
        <end position="201"/>
    </location>
</feature>
<proteinExistence type="predicted"/>
<feature type="transmembrane region" description="Helical" evidence="5">
    <location>
        <begin position="207"/>
        <end position="225"/>
    </location>
</feature>
<feature type="transmembrane region" description="Helical" evidence="5">
    <location>
        <begin position="75"/>
        <end position="94"/>
    </location>
</feature>
<evidence type="ECO:0000313" key="6">
    <source>
        <dbReference type="EMBL" id="CAJ0889170.1"/>
    </source>
</evidence>
<sequence length="263" mass="26485">MLTPFVLTLAAATVSGVFVGFTLGLVGGGGSVLAVPLLVYFVGVADPHIAIGTSAVAVAANAVASLAHHARSRTIKWRCASVFAAFGAGGALLGSTLGKRINGEELLALFGLLMLVVGALMFKNRSGEGYPQVRLNRENFPRLAATGAAAGTLSGFFGIGGGFLIVPGLMFAADLPIINAIGSSLVSVTAFGVTTAGNYALSGFVDWPLAAAILGGGVIGGRLGSKAARRLAAERGALAMIFAGVIVAVAVYVIWRSLRVLTG</sequence>
<accession>A0AA48RF17</accession>
<comment type="subcellular location">
    <subcellularLocation>
        <location evidence="1">Membrane</location>
        <topology evidence="1">Multi-pass membrane protein</topology>
    </subcellularLocation>
</comment>
<dbReference type="InterPro" id="IPR002781">
    <property type="entry name" value="TM_pro_TauE-like"/>
</dbReference>
<feature type="transmembrane region" description="Helical" evidence="5">
    <location>
        <begin position="6"/>
        <end position="26"/>
    </location>
</feature>
<gene>
    <name evidence="6" type="ORF">AMST5_03940</name>
</gene>
<feature type="transmembrane region" description="Helical" evidence="5">
    <location>
        <begin position="106"/>
        <end position="123"/>
    </location>
</feature>